<dbReference type="AlphaFoldDB" id="A0A523W2M9"/>
<dbReference type="EMBL" id="SOIZ01000254">
    <property type="protein sequence ID" value="TET61288.1"/>
    <property type="molecule type" value="Genomic_DNA"/>
</dbReference>
<accession>A0A523W2M9</accession>
<evidence type="ECO:0000256" key="1">
    <source>
        <dbReference type="SAM" id="Phobius"/>
    </source>
</evidence>
<keyword evidence="1" id="KW-0472">Membrane</keyword>
<dbReference type="Proteomes" id="UP000319130">
    <property type="component" value="Unassembled WGS sequence"/>
</dbReference>
<gene>
    <name evidence="2" type="ORF">E3J48_05740</name>
</gene>
<organism evidence="2 3">
    <name type="scientific">Aerophobetes bacterium</name>
    <dbReference type="NCBI Taxonomy" id="2030807"/>
    <lineage>
        <taxon>Bacteria</taxon>
        <taxon>Candidatus Aerophobota</taxon>
    </lineage>
</organism>
<comment type="caution">
    <text evidence="2">The sequence shown here is derived from an EMBL/GenBank/DDBJ whole genome shotgun (WGS) entry which is preliminary data.</text>
</comment>
<evidence type="ECO:0000313" key="3">
    <source>
        <dbReference type="Proteomes" id="UP000319130"/>
    </source>
</evidence>
<feature type="transmembrane region" description="Helical" evidence="1">
    <location>
        <begin position="70"/>
        <end position="91"/>
    </location>
</feature>
<reference evidence="2 3" key="1">
    <citation type="submission" date="2019-03" db="EMBL/GenBank/DDBJ databases">
        <title>Metabolic potential of uncultured bacteria and archaea associated with petroleum seepage in deep-sea sediments.</title>
        <authorList>
            <person name="Dong X."/>
            <person name="Hubert C."/>
        </authorList>
    </citation>
    <scope>NUCLEOTIDE SEQUENCE [LARGE SCALE GENOMIC DNA]</scope>
    <source>
        <strain evidence="2">E29_bin52</strain>
    </source>
</reference>
<feature type="transmembrane region" description="Helical" evidence="1">
    <location>
        <begin position="6"/>
        <end position="24"/>
    </location>
</feature>
<evidence type="ECO:0000313" key="2">
    <source>
        <dbReference type="EMBL" id="TET61288.1"/>
    </source>
</evidence>
<keyword evidence="1" id="KW-1133">Transmembrane helix</keyword>
<feature type="transmembrane region" description="Helical" evidence="1">
    <location>
        <begin position="36"/>
        <end position="58"/>
    </location>
</feature>
<sequence>MNLTPQTTVHLFMLVIYIIILYIYDRARVKFKGGNIEMVIILIIINTLLLLAADYTYILELFLHSDVVSVVRTLLRLAAMCAIAFGGLRLITP</sequence>
<name>A0A523W2M9_UNCAE</name>
<protein>
    <submittedName>
        <fullName evidence="2">Uncharacterized protein</fullName>
    </submittedName>
</protein>
<keyword evidence="1" id="KW-0812">Transmembrane</keyword>
<proteinExistence type="predicted"/>